<dbReference type="STRING" id="5643.A0A060SB21"/>
<dbReference type="Proteomes" id="UP000029665">
    <property type="component" value="Unassembled WGS sequence"/>
</dbReference>
<gene>
    <name evidence="1" type="ORF">BN946_scf184662.g4</name>
</gene>
<organism evidence="1 2">
    <name type="scientific">Pycnoporus cinnabarinus</name>
    <name type="common">Cinnabar-red polypore</name>
    <name type="synonym">Trametes cinnabarina</name>
    <dbReference type="NCBI Taxonomy" id="5643"/>
    <lineage>
        <taxon>Eukaryota</taxon>
        <taxon>Fungi</taxon>
        <taxon>Dikarya</taxon>
        <taxon>Basidiomycota</taxon>
        <taxon>Agaricomycotina</taxon>
        <taxon>Agaricomycetes</taxon>
        <taxon>Polyporales</taxon>
        <taxon>Polyporaceae</taxon>
        <taxon>Trametes</taxon>
    </lineage>
</organism>
<name>A0A060SB21_PYCCI</name>
<sequence length="126" mass="14622">MGDWNWRKTITFEDFLLKSLGHASKMAHKQRDTFNEFNATFPQDVTQEWEHLVEIWNVNPSAVPDPFAEPEAKPKFNAVCLQFAQEEMQDHAFTFTIPPLLDLSHLIITSIRLTKAGKRPRYGSFD</sequence>
<reference evidence="1" key="1">
    <citation type="submission" date="2014-01" db="EMBL/GenBank/DDBJ databases">
        <title>The genome of the white-rot fungus Pycnoporus cinnabarinus: a basidiomycete model with a versatile arsenal for lignocellulosic biomass breakdown.</title>
        <authorList>
            <person name="Levasseur A."/>
            <person name="Lomascolo A."/>
            <person name="Ruiz-Duenas F.J."/>
            <person name="Uzan E."/>
            <person name="Piumi F."/>
            <person name="Kues U."/>
            <person name="Ram A.F.J."/>
            <person name="Murat C."/>
            <person name="Haon M."/>
            <person name="Benoit I."/>
            <person name="Arfi Y."/>
            <person name="Chevret D."/>
            <person name="Drula E."/>
            <person name="Kwon M.J."/>
            <person name="Gouret P."/>
            <person name="Lesage-Meessen L."/>
            <person name="Lombard V."/>
            <person name="Mariette J."/>
            <person name="Noirot C."/>
            <person name="Park J."/>
            <person name="Patyshakuliyeva A."/>
            <person name="Wieneger R.A.B."/>
            <person name="Wosten H.A.B."/>
            <person name="Martin F."/>
            <person name="Coutinho P.M."/>
            <person name="de Vries R."/>
            <person name="Martinez A.T."/>
            <person name="Klopp C."/>
            <person name="Pontarotti P."/>
            <person name="Henrissat B."/>
            <person name="Record E."/>
        </authorList>
    </citation>
    <scope>NUCLEOTIDE SEQUENCE [LARGE SCALE GENOMIC DNA]</scope>
    <source>
        <strain evidence="1">BRFM137</strain>
    </source>
</reference>
<evidence type="ECO:0000313" key="1">
    <source>
        <dbReference type="EMBL" id="CDO69484.1"/>
    </source>
</evidence>
<dbReference type="OrthoDB" id="2756259at2759"/>
<dbReference type="HOGENOM" id="CLU_1982689_0_0_1"/>
<dbReference type="EMBL" id="CCBP010000045">
    <property type="protein sequence ID" value="CDO69484.1"/>
    <property type="molecule type" value="Genomic_DNA"/>
</dbReference>
<proteinExistence type="predicted"/>
<evidence type="ECO:0000313" key="2">
    <source>
        <dbReference type="Proteomes" id="UP000029665"/>
    </source>
</evidence>
<dbReference type="AlphaFoldDB" id="A0A060SB21"/>
<comment type="caution">
    <text evidence="1">The sequence shown here is derived from an EMBL/GenBank/DDBJ whole genome shotgun (WGS) entry which is preliminary data.</text>
</comment>
<protein>
    <submittedName>
        <fullName evidence="1">Uncharacterized protein</fullName>
    </submittedName>
</protein>
<accession>A0A060SB21</accession>
<keyword evidence="2" id="KW-1185">Reference proteome</keyword>